<protein>
    <submittedName>
        <fullName evidence="2">Uncharacterized protein</fullName>
    </submittedName>
</protein>
<reference evidence="2" key="1">
    <citation type="submission" date="2013-08" db="EMBL/GenBank/DDBJ databases">
        <title>Gene expansion shapes genome architecture in the human pathogen Lichtheimia corymbifera: an evolutionary genomics analysis in the ancient terrestrial Mucorales (Mucoromycotina).</title>
        <authorList>
            <person name="Schwartze V.U."/>
            <person name="Winter S."/>
            <person name="Shelest E."/>
            <person name="Marcet-Houben M."/>
            <person name="Horn F."/>
            <person name="Wehner S."/>
            <person name="Hoffmann K."/>
            <person name="Riege K."/>
            <person name="Sammeth M."/>
            <person name="Nowrousian M."/>
            <person name="Valiante V."/>
            <person name="Linde J."/>
            <person name="Jacobsen I.D."/>
            <person name="Marz M."/>
            <person name="Brakhage A.A."/>
            <person name="Gabaldon T."/>
            <person name="Bocker S."/>
            <person name="Voigt K."/>
        </authorList>
    </citation>
    <scope>NUCLEOTIDE SEQUENCE [LARGE SCALE GENOMIC DNA]</scope>
    <source>
        <strain evidence="2">FSU 9682</strain>
    </source>
</reference>
<dbReference type="AlphaFoldDB" id="A0A068RM32"/>
<dbReference type="EMBL" id="CBTN010000007">
    <property type="protein sequence ID" value="CDH50697.1"/>
    <property type="molecule type" value="Genomic_DNA"/>
</dbReference>
<dbReference type="Proteomes" id="UP000027586">
    <property type="component" value="Unassembled WGS sequence"/>
</dbReference>
<proteinExistence type="predicted"/>
<keyword evidence="3" id="KW-1185">Reference proteome</keyword>
<evidence type="ECO:0000313" key="2">
    <source>
        <dbReference type="EMBL" id="CDH50697.1"/>
    </source>
</evidence>
<sequence length="85" mass="9431">MRSNLLALLCMALAMMAHGLPTPEGDDNQAVDNSEHVAIPHAQSVFDVQARKEGANVFNLPSKWIAQDVKRMRYGHLCVYIPLTI</sequence>
<feature type="signal peptide" evidence="1">
    <location>
        <begin position="1"/>
        <end position="19"/>
    </location>
</feature>
<evidence type="ECO:0000256" key="1">
    <source>
        <dbReference type="SAM" id="SignalP"/>
    </source>
</evidence>
<keyword evidence="1" id="KW-0732">Signal</keyword>
<gene>
    <name evidence="2" type="ORF">LCOR_02402.1</name>
</gene>
<evidence type="ECO:0000313" key="3">
    <source>
        <dbReference type="Proteomes" id="UP000027586"/>
    </source>
</evidence>
<accession>A0A068RM32</accession>
<organism evidence="2 3">
    <name type="scientific">Lichtheimia corymbifera JMRC:FSU:9682</name>
    <dbReference type="NCBI Taxonomy" id="1263082"/>
    <lineage>
        <taxon>Eukaryota</taxon>
        <taxon>Fungi</taxon>
        <taxon>Fungi incertae sedis</taxon>
        <taxon>Mucoromycota</taxon>
        <taxon>Mucoromycotina</taxon>
        <taxon>Mucoromycetes</taxon>
        <taxon>Mucorales</taxon>
        <taxon>Lichtheimiaceae</taxon>
        <taxon>Lichtheimia</taxon>
    </lineage>
</organism>
<feature type="chain" id="PRO_5001652597" evidence="1">
    <location>
        <begin position="20"/>
        <end position="85"/>
    </location>
</feature>
<name>A0A068RM32_9FUNG</name>
<dbReference type="OrthoDB" id="10361403at2759"/>
<comment type="caution">
    <text evidence="2">The sequence shown here is derived from an EMBL/GenBank/DDBJ whole genome shotgun (WGS) entry which is preliminary data.</text>
</comment>
<dbReference type="VEuPathDB" id="FungiDB:LCOR_02402.1"/>